<evidence type="ECO:0000256" key="7">
    <source>
        <dbReference type="ARBA" id="ARBA00039669"/>
    </source>
</evidence>
<feature type="transmembrane region" description="Helical" evidence="8">
    <location>
        <begin position="439"/>
        <end position="456"/>
    </location>
</feature>
<keyword evidence="4 8" id="KW-0812">Transmembrane</keyword>
<dbReference type="InterPro" id="IPR013657">
    <property type="entry name" value="SCL35B1-4/HUT1"/>
</dbReference>
<sequence length="487" mass="54295">SEQQRCDVTFPRNFLISTLCSLKANNIEMMEQASIKSNTTPKNNEIYICGFNMSSLSPNWKLGVSIAGIFTLYICFGALQEAIFSANDLRSYSPFLTLYQFGIYSVLSFLELRAHGYLLFNPWIHLYAIVAVLTLGSIALSNASVGFLNYPTQVIFKCCKMIPVLLGGVLIQGVFLVSLALCCDGALGNFQEIIMKKYVRSNSEILFYSYSLGFCLLASVLTISGNLLPSFYFFNDEAIFSANDLRSYSPFLTLYQFGIYSVLSFLELRAHGYLLFNPWIHLYAIVAVLTLGSIALSNASVGFLNYPTQVIFKCCKMIPVLLGGVLIQGRRYSIYEVLAVLLMTLGLICFTLVDVSIQPKFTLFGVFLVSLALCCDGALGNFQEIIMKKYVRSNSEIHALQTYGYGFVFSLSGYFGVQFVLCLVHSHGPLTAVTDHERGYIWSGLLIVFGLYLNLYNKNRSSWNATILKKLKSYHLVKSDATSILTA</sequence>
<feature type="transmembrane region" description="Helical" evidence="8">
    <location>
        <begin position="62"/>
        <end position="80"/>
    </location>
</feature>
<dbReference type="Proteomes" id="UP000290809">
    <property type="component" value="Unassembled WGS sequence"/>
</dbReference>
<evidence type="ECO:0000256" key="1">
    <source>
        <dbReference type="ARBA" id="ARBA00004141"/>
    </source>
</evidence>
<evidence type="ECO:0000256" key="5">
    <source>
        <dbReference type="ARBA" id="ARBA00022989"/>
    </source>
</evidence>
<comment type="similarity">
    <text evidence="2">Belongs to the nucleotide-sugar transporter family. SLC35B subfamily.</text>
</comment>
<comment type="subcellular location">
    <subcellularLocation>
        <location evidence="1">Membrane</location>
        <topology evidence="1">Multi-pass membrane protein</topology>
    </subcellularLocation>
</comment>
<dbReference type="PANTHER" id="PTHR10778:SF8">
    <property type="entry name" value="ADENOSINE 3'-PHOSPHO 5'-PHOSPHOSULFATE TRANSPORTER 2"/>
    <property type="match status" value="1"/>
</dbReference>
<dbReference type="PANTHER" id="PTHR10778">
    <property type="entry name" value="SOLUTE CARRIER FAMILY 35 MEMBER B"/>
    <property type="match status" value="1"/>
</dbReference>
<dbReference type="Pfam" id="PF08449">
    <property type="entry name" value="UAA"/>
    <property type="match status" value="2"/>
</dbReference>
<reference evidence="9 10" key="1">
    <citation type="journal article" date="2019" name="PLoS Pathog.">
        <title>Genome sequence of the bovine parasite Schistosoma bovis Tanzania.</title>
        <authorList>
            <person name="Oey H."/>
            <person name="Zakrzewski M."/>
            <person name="Gobert G."/>
            <person name="Gravermann K."/>
            <person name="Stoye J."/>
            <person name="Jones M."/>
            <person name="Mcmanus D."/>
            <person name="Krause L."/>
        </authorList>
    </citation>
    <scope>NUCLEOTIDE SEQUENCE [LARGE SCALE GENOMIC DNA]</scope>
    <source>
        <strain evidence="9 10">TAN1997</strain>
    </source>
</reference>
<evidence type="ECO:0000256" key="4">
    <source>
        <dbReference type="ARBA" id="ARBA00022692"/>
    </source>
</evidence>
<feature type="transmembrane region" description="Helical" evidence="8">
    <location>
        <begin position="248"/>
        <end position="268"/>
    </location>
</feature>
<dbReference type="AlphaFoldDB" id="A0A430Q6Z2"/>
<keyword evidence="3" id="KW-0813">Transport</keyword>
<feature type="non-terminal residue" evidence="9">
    <location>
        <position position="1"/>
    </location>
</feature>
<name>A0A430Q6Z2_SCHBO</name>
<dbReference type="EMBL" id="QMKO01002460">
    <property type="protein sequence ID" value="RTG83434.1"/>
    <property type="molecule type" value="Genomic_DNA"/>
</dbReference>
<evidence type="ECO:0000313" key="9">
    <source>
        <dbReference type="EMBL" id="RTG83434.1"/>
    </source>
</evidence>
<feature type="transmembrane region" description="Helical" evidence="8">
    <location>
        <begin position="162"/>
        <end position="187"/>
    </location>
</feature>
<feature type="transmembrane region" description="Helical" evidence="8">
    <location>
        <begin position="361"/>
        <end position="382"/>
    </location>
</feature>
<organism evidence="9 10">
    <name type="scientific">Schistosoma bovis</name>
    <name type="common">Blood fluke</name>
    <dbReference type="NCBI Taxonomy" id="6184"/>
    <lineage>
        <taxon>Eukaryota</taxon>
        <taxon>Metazoa</taxon>
        <taxon>Spiralia</taxon>
        <taxon>Lophotrochozoa</taxon>
        <taxon>Platyhelminthes</taxon>
        <taxon>Trematoda</taxon>
        <taxon>Digenea</taxon>
        <taxon>Strigeidida</taxon>
        <taxon>Schistosomatoidea</taxon>
        <taxon>Schistosomatidae</taxon>
        <taxon>Schistosoma</taxon>
    </lineage>
</organism>
<feature type="transmembrane region" description="Helical" evidence="8">
    <location>
        <begin position="310"/>
        <end position="327"/>
    </location>
</feature>
<comment type="caution">
    <text evidence="9">The sequence shown here is derived from an EMBL/GenBank/DDBJ whole genome shotgun (WGS) entry which is preliminary data.</text>
</comment>
<feature type="transmembrane region" description="Helical" evidence="8">
    <location>
        <begin position="207"/>
        <end position="228"/>
    </location>
</feature>
<protein>
    <recommendedName>
        <fullName evidence="7">Adenosine 3'-phospho 5'-phosphosulfate transporter 2</fullName>
    </recommendedName>
</protein>
<feature type="transmembrane region" description="Helical" evidence="8">
    <location>
        <begin position="92"/>
        <end position="112"/>
    </location>
</feature>
<dbReference type="GO" id="GO:0046964">
    <property type="term" value="F:3'-phosphoadenosine 5'-phosphosulfate transmembrane transporter activity"/>
    <property type="evidence" value="ECO:0007669"/>
    <property type="project" value="TreeGrafter"/>
</dbReference>
<keyword evidence="5 8" id="KW-1133">Transmembrane helix</keyword>
<accession>A0A430Q6Z2</accession>
<feature type="transmembrane region" description="Helical" evidence="8">
    <location>
        <begin position="334"/>
        <end position="355"/>
    </location>
</feature>
<evidence type="ECO:0000256" key="3">
    <source>
        <dbReference type="ARBA" id="ARBA00022448"/>
    </source>
</evidence>
<evidence type="ECO:0000256" key="6">
    <source>
        <dbReference type="ARBA" id="ARBA00023136"/>
    </source>
</evidence>
<dbReference type="GO" id="GO:0005789">
    <property type="term" value="C:endoplasmic reticulum membrane"/>
    <property type="evidence" value="ECO:0007669"/>
    <property type="project" value="TreeGrafter"/>
</dbReference>
<evidence type="ECO:0000256" key="8">
    <source>
        <dbReference type="SAM" id="Phobius"/>
    </source>
</evidence>
<dbReference type="STRING" id="6184.A0A430Q6Z2"/>
<keyword evidence="10" id="KW-1185">Reference proteome</keyword>
<gene>
    <name evidence="9" type="ORF">DC041_0000604</name>
</gene>
<feature type="transmembrane region" description="Helical" evidence="8">
    <location>
        <begin position="403"/>
        <end position="427"/>
    </location>
</feature>
<evidence type="ECO:0000313" key="10">
    <source>
        <dbReference type="Proteomes" id="UP000290809"/>
    </source>
</evidence>
<proteinExistence type="inferred from homology"/>
<dbReference type="GO" id="GO:0000139">
    <property type="term" value="C:Golgi membrane"/>
    <property type="evidence" value="ECO:0007669"/>
    <property type="project" value="TreeGrafter"/>
</dbReference>
<keyword evidence="6 8" id="KW-0472">Membrane</keyword>
<feature type="transmembrane region" description="Helical" evidence="8">
    <location>
        <begin position="280"/>
        <end position="304"/>
    </location>
</feature>
<feature type="transmembrane region" description="Helical" evidence="8">
    <location>
        <begin position="124"/>
        <end position="150"/>
    </location>
</feature>
<evidence type="ECO:0000256" key="2">
    <source>
        <dbReference type="ARBA" id="ARBA00010694"/>
    </source>
</evidence>